<evidence type="ECO:0000256" key="3">
    <source>
        <dbReference type="ARBA" id="ARBA00022729"/>
    </source>
</evidence>
<evidence type="ECO:0000256" key="7">
    <source>
        <dbReference type="SAM" id="MobiDB-lite"/>
    </source>
</evidence>
<dbReference type="InterPro" id="IPR023828">
    <property type="entry name" value="Peptidase_S8_Ser-AS"/>
</dbReference>
<dbReference type="Gene3D" id="3.40.50.200">
    <property type="entry name" value="Peptidase S8/S53 domain"/>
    <property type="match status" value="2"/>
</dbReference>
<dbReference type="Proteomes" id="UP001443914">
    <property type="component" value="Unassembled WGS sequence"/>
</dbReference>
<dbReference type="EMBL" id="JBDFQZ010000012">
    <property type="protein sequence ID" value="KAK9674301.1"/>
    <property type="molecule type" value="Genomic_DNA"/>
</dbReference>
<evidence type="ECO:0000256" key="6">
    <source>
        <dbReference type="PROSITE-ProRule" id="PRU01240"/>
    </source>
</evidence>
<dbReference type="GO" id="GO:0006508">
    <property type="term" value="P:proteolysis"/>
    <property type="evidence" value="ECO:0007669"/>
    <property type="project" value="UniProtKB-KW"/>
</dbReference>
<evidence type="ECO:0000259" key="9">
    <source>
        <dbReference type="Pfam" id="PF17766"/>
    </source>
</evidence>
<feature type="domain" description="Peptidase S8/S53" evidence="8">
    <location>
        <begin position="132"/>
        <end position="487"/>
    </location>
</feature>
<evidence type="ECO:0000256" key="4">
    <source>
        <dbReference type="ARBA" id="ARBA00022801"/>
    </source>
</evidence>
<keyword evidence="4" id="KW-0378">Hydrolase</keyword>
<evidence type="ECO:0000256" key="2">
    <source>
        <dbReference type="ARBA" id="ARBA00022670"/>
    </source>
</evidence>
<feature type="domain" description="Subtilisin-like protease fibronectin type-III" evidence="9">
    <location>
        <begin position="523"/>
        <end position="636"/>
    </location>
</feature>
<reference evidence="10" key="1">
    <citation type="submission" date="2024-03" db="EMBL/GenBank/DDBJ databases">
        <title>WGS assembly of Saponaria officinalis var. Norfolk2.</title>
        <authorList>
            <person name="Jenkins J."/>
            <person name="Shu S."/>
            <person name="Grimwood J."/>
            <person name="Barry K."/>
            <person name="Goodstein D."/>
            <person name="Schmutz J."/>
            <person name="Leebens-Mack J."/>
            <person name="Osbourn A."/>
        </authorList>
    </citation>
    <scope>NUCLEOTIDE SEQUENCE [LARGE SCALE GENOMIC DNA]</scope>
    <source>
        <strain evidence="10">JIC</strain>
    </source>
</reference>
<organism evidence="10 11">
    <name type="scientific">Saponaria officinalis</name>
    <name type="common">Common soapwort</name>
    <name type="synonym">Lychnis saponaria</name>
    <dbReference type="NCBI Taxonomy" id="3572"/>
    <lineage>
        <taxon>Eukaryota</taxon>
        <taxon>Viridiplantae</taxon>
        <taxon>Streptophyta</taxon>
        <taxon>Embryophyta</taxon>
        <taxon>Tracheophyta</taxon>
        <taxon>Spermatophyta</taxon>
        <taxon>Magnoliopsida</taxon>
        <taxon>eudicotyledons</taxon>
        <taxon>Gunneridae</taxon>
        <taxon>Pentapetalae</taxon>
        <taxon>Caryophyllales</taxon>
        <taxon>Caryophyllaceae</taxon>
        <taxon>Caryophylleae</taxon>
        <taxon>Saponaria</taxon>
    </lineage>
</organism>
<evidence type="ECO:0000313" key="11">
    <source>
        <dbReference type="Proteomes" id="UP001443914"/>
    </source>
</evidence>
<name>A0AAW1HDX9_SAPOF</name>
<evidence type="ECO:0000256" key="5">
    <source>
        <dbReference type="ARBA" id="ARBA00022825"/>
    </source>
</evidence>
<feature type="region of interest" description="Disordered" evidence="7">
    <location>
        <begin position="1"/>
        <end position="33"/>
    </location>
</feature>
<dbReference type="SUPFAM" id="SSF52743">
    <property type="entry name" value="Subtilisin-like"/>
    <property type="match status" value="1"/>
</dbReference>
<dbReference type="Pfam" id="PF17766">
    <property type="entry name" value="fn3_6"/>
    <property type="match status" value="1"/>
</dbReference>
<dbReference type="InterPro" id="IPR000209">
    <property type="entry name" value="Peptidase_S8/S53_dom"/>
</dbReference>
<accession>A0AAW1HDX9</accession>
<dbReference type="Gene3D" id="2.60.40.2310">
    <property type="match status" value="1"/>
</dbReference>
<dbReference type="PROSITE" id="PS51892">
    <property type="entry name" value="SUBTILASE"/>
    <property type="match status" value="1"/>
</dbReference>
<dbReference type="AlphaFoldDB" id="A0AAW1HDX9"/>
<gene>
    <name evidence="10" type="ORF">RND81_12G224400</name>
</gene>
<dbReference type="Pfam" id="PF00082">
    <property type="entry name" value="Peptidase_S8"/>
    <property type="match status" value="1"/>
</dbReference>
<dbReference type="InterPro" id="IPR041469">
    <property type="entry name" value="Subtilisin-like_FN3"/>
</dbReference>
<dbReference type="PROSITE" id="PS00138">
    <property type="entry name" value="SUBTILASE_SER"/>
    <property type="match status" value="1"/>
</dbReference>
<keyword evidence="11" id="KW-1185">Reference proteome</keyword>
<comment type="caution">
    <text evidence="10">The sequence shown here is derived from an EMBL/GenBank/DDBJ whole genome shotgun (WGS) entry which is preliminary data.</text>
</comment>
<sequence>MATETTADGIRRPPPPSTGGTEEECKDDGPFNAGDRVVDESPLSSDAIFRQAYIRPSTSESYNFVNVPFDVDRGGKFVNATVAIIDGCRHMDEPCNVKELTFLSDPDGLVDYKIVGNPCSCCFNQNHQPRSVGISGHGYFCAAIVASRKIPNARIEDVRLGTVTGISPPPRIALYGIGCPSCLRMTGTGMVEAIQAAIEKGVTVISMSLADTIDETSPEYHERDLMILEALKHDILTVTTAGNNGQIGLRSIAKTAPWCLTVGSCTPKRKYRTLIRFGGHVIDPFDIEVESINMIGPGDIWSPLRLCGKIEGKKCRLYLENDLFVIEPCSDHGVYPPSGIPVVNIPAQHTTKISMAINQALLEEEHVYVQIASSVKVDVPNSPIPSDFSSRGPCWYFKEFMKPDLCAPGEEIAAAWPSDEPLGGLGRPYFADFNILSGTSFAAPQVAAAIAILRAEQNFSATAAFSAVITSATKMHGKDRIAGEYAYGAGMLNIRKAMRPGMVFEESASRHLECFHGSLLPSDLNLPSMSATFPIGDTPLSYTFNRRARNVENSRCSYKLKLQRNSSSLQISQDLIEVHVTPRRLTFEGFGDELDFSVSVRIPHTRVVGRRFGLVSMSVIWQNEENEDITVDCPLVLSARKIPIVLGDY</sequence>
<evidence type="ECO:0000313" key="10">
    <source>
        <dbReference type="EMBL" id="KAK9674301.1"/>
    </source>
</evidence>
<evidence type="ECO:0000259" key="8">
    <source>
        <dbReference type="Pfam" id="PF00082"/>
    </source>
</evidence>
<comment type="caution">
    <text evidence="6">Lacks conserved residue(s) required for the propagation of feature annotation.</text>
</comment>
<dbReference type="PANTHER" id="PTHR10795">
    <property type="entry name" value="PROPROTEIN CONVERTASE SUBTILISIN/KEXIN"/>
    <property type="match status" value="1"/>
</dbReference>
<evidence type="ECO:0000256" key="1">
    <source>
        <dbReference type="ARBA" id="ARBA00011073"/>
    </source>
</evidence>
<proteinExistence type="inferred from homology"/>
<keyword evidence="3" id="KW-0732">Signal</keyword>
<dbReference type="InterPro" id="IPR045051">
    <property type="entry name" value="SBT"/>
</dbReference>
<keyword evidence="5" id="KW-0720">Serine protease</keyword>
<keyword evidence="2" id="KW-0645">Protease</keyword>
<comment type="similarity">
    <text evidence="1 6">Belongs to the peptidase S8 family.</text>
</comment>
<dbReference type="InterPro" id="IPR036852">
    <property type="entry name" value="Peptidase_S8/S53_dom_sf"/>
</dbReference>
<dbReference type="GO" id="GO:0004252">
    <property type="term" value="F:serine-type endopeptidase activity"/>
    <property type="evidence" value="ECO:0007669"/>
    <property type="project" value="InterPro"/>
</dbReference>
<protein>
    <submittedName>
        <fullName evidence="10">Uncharacterized protein</fullName>
    </submittedName>
</protein>